<protein>
    <submittedName>
        <fullName evidence="1">Uncharacterized protein</fullName>
    </submittedName>
</protein>
<dbReference type="AlphaFoldDB" id="A0AAX6EW39"/>
<accession>A0AAX6EW39</accession>
<gene>
    <name evidence="1" type="ORF">M6B38_166350</name>
</gene>
<sequence length="100" mass="11472">MQIRPGRNCFFSSQVIAPPLEGKTVDHLSWIWKDACSLMQQIQSHGQRFVYKKSTSLQFCADHFGKGDLPRKTKQNDLGYAAIDVLYLTAWRNHIKDVSC</sequence>
<evidence type="ECO:0000313" key="2">
    <source>
        <dbReference type="Proteomes" id="UP001140949"/>
    </source>
</evidence>
<proteinExistence type="predicted"/>
<comment type="caution">
    <text evidence="1">The sequence shown here is derived from an EMBL/GenBank/DDBJ whole genome shotgun (WGS) entry which is preliminary data.</text>
</comment>
<dbReference type="Proteomes" id="UP001140949">
    <property type="component" value="Unassembled WGS sequence"/>
</dbReference>
<keyword evidence="2" id="KW-1185">Reference proteome</keyword>
<dbReference type="EMBL" id="JANAVB010033419">
    <property type="protein sequence ID" value="KAJ6808264.1"/>
    <property type="molecule type" value="Genomic_DNA"/>
</dbReference>
<name>A0AAX6EW39_IRIPA</name>
<evidence type="ECO:0000313" key="1">
    <source>
        <dbReference type="EMBL" id="KAJ6808264.1"/>
    </source>
</evidence>
<reference evidence="1" key="2">
    <citation type="submission" date="2023-04" db="EMBL/GenBank/DDBJ databases">
        <authorList>
            <person name="Bruccoleri R.E."/>
            <person name="Oakeley E.J."/>
            <person name="Faust A.-M."/>
            <person name="Dessus-Babus S."/>
            <person name="Altorfer M."/>
            <person name="Burckhardt D."/>
            <person name="Oertli M."/>
            <person name="Naumann U."/>
            <person name="Petersen F."/>
            <person name="Wong J."/>
        </authorList>
    </citation>
    <scope>NUCLEOTIDE SEQUENCE</scope>
    <source>
        <strain evidence="1">GSM-AAB239-AS_SAM_17_03QT</strain>
        <tissue evidence="1">Leaf</tissue>
    </source>
</reference>
<organism evidence="1 2">
    <name type="scientific">Iris pallida</name>
    <name type="common">Sweet iris</name>
    <dbReference type="NCBI Taxonomy" id="29817"/>
    <lineage>
        <taxon>Eukaryota</taxon>
        <taxon>Viridiplantae</taxon>
        <taxon>Streptophyta</taxon>
        <taxon>Embryophyta</taxon>
        <taxon>Tracheophyta</taxon>
        <taxon>Spermatophyta</taxon>
        <taxon>Magnoliopsida</taxon>
        <taxon>Liliopsida</taxon>
        <taxon>Asparagales</taxon>
        <taxon>Iridaceae</taxon>
        <taxon>Iridoideae</taxon>
        <taxon>Irideae</taxon>
        <taxon>Iris</taxon>
    </lineage>
</organism>
<reference evidence="1" key="1">
    <citation type="journal article" date="2023" name="GigaByte">
        <title>Genome assembly of the bearded iris, Iris pallida Lam.</title>
        <authorList>
            <person name="Bruccoleri R.E."/>
            <person name="Oakeley E.J."/>
            <person name="Faust A.M.E."/>
            <person name="Altorfer M."/>
            <person name="Dessus-Babus S."/>
            <person name="Burckhardt D."/>
            <person name="Oertli M."/>
            <person name="Naumann U."/>
            <person name="Petersen F."/>
            <person name="Wong J."/>
        </authorList>
    </citation>
    <scope>NUCLEOTIDE SEQUENCE</scope>
    <source>
        <strain evidence="1">GSM-AAB239-AS_SAM_17_03QT</strain>
    </source>
</reference>